<dbReference type="PANTHER" id="PTHR10465">
    <property type="entry name" value="TRANSMEMBRANE GTPASE FZO1"/>
    <property type="match status" value="1"/>
</dbReference>
<sequence length="903" mass="103935">MNIDAKLNNARTLLNELGNSIANLVNSSPDVFADPGIKSALDGFLDAFEEAVERLENPSFRIATIGTTSSGKSTIVNALIGRKIAPIEAGEMSGGVLTLKHSQESKLIIKETEDAAWETGEWTRLTDDDLYQRIRSVMHSYHEARQKREYVAPQITAYVSLLPACDPILLGLPPGIGVELIDLPGLKSVQDRTNLATIQQQVNKAFSLVALDYMQVDDSHRKRLLEELKKVVEYLQGRTDSMIFILNRVDQRGADDLPLDVRINKLRAEIKETLLLAELPDVLPFNARLLYYAQCAWGAGALNEPSTVDKKTRLAFLKAMFRDCMNTIKSQYTAIQPETEPQNIQQNIQQKLKNIPSIFQESAEVFRSSNAENTDLRDVLKSLPSVFHKSAEVFRSHVLEDRNLKTWFREIEDKIDRDQPIDDQTMQEIVSYCLEWSGGRELWQRFQVRVEESFDELVIFPALVEVFEKYLALSEMLDVLIQTRKIYNQEQVELERSKIAKIRLELQSNLKKIDKELKSETKQLIGELKTNDTKTKIKIQKDAKKKKRHRFDEIIFAIDEVEGDLTKVLVVPVRDSLKKNLGAFELKDKLQEITSPALADDIAKTCDNVSRRLSKFSPQSEYLFKSVRADDNNGKKELEHDERYVRLLYHCMRQAISVRAEFFLQGKVEKFEKALESLIEEQVKRLKICLSEETFASSINLEKATISDLRKKLPGDLLKLPEKIFDLEDNIKQKQTKKKEVVGQKTEYETRTKTEYENYTEYYQSGSCYKSTKSRTKSRPVTRNYTEAVTRDITDDVEYVELFLPSPDLMAKQWLSGIEKGKDSLWDILLDWISQRLDDVSSIFEESVDDITNLAERALEKQLRIIEENFENEKQFWQDFEIKKNRVNALCKKLEKVCSESSL</sequence>
<dbReference type="InterPro" id="IPR027094">
    <property type="entry name" value="Mitofusin_fam"/>
</dbReference>
<dbReference type="Pfam" id="PF00350">
    <property type="entry name" value="Dynamin_N"/>
    <property type="match status" value="1"/>
</dbReference>
<dbReference type="EMBL" id="JADEWB010000002">
    <property type="protein sequence ID" value="MBE9234602.1"/>
    <property type="molecule type" value="Genomic_DNA"/>
</dbReference>
<evidence type="ECO:0000256" key="2">
    <source>
        <dbReference type="ARBA" id="ARBA00022741"/>
    </source>
</evidence>
<evidence type="ECO:0000259" key="6">
    <source>
        <dbReference type="Pfam" id="PF00350"/>
    </source>
</evidence>
<evidence type="ECO:0000256" key="4">
    <source>
        <dbReference type="ARBA" id="ARBA00023134"/>
    </source>
</evidence>
<name>A0ABR9VA41_9CYAN</name>
<gene>
    <name evidence="7" type="ORF">IQ227_00765</name>
</gene>
<dbReference type="Gene3D" id="3.40.50.300">
    <property type="entry name" value="P-loop containing nucleotide triphosphate hydrolases"/>
    <property type="match status" value="1"/>
</dbReference>
<keyword evidence="2" id="KW-0547">Nucleotide-binding</keyword>
<evidence type="ECO:0000256" key="1">
    <source>
        <dbReference type="ARBA" id="ARBA00004370"/>
    </source>
</evidence>
<evidence type="ECO:0000256" key="3">
    <source>
        <dbReference type="ARBA" id="ARBA00022801"/>
    </source>
</evidence>
<comment type="subcellular location">
    <subcellularLocation>
        <location evidence="1">Membrane</location>
    </subcellularLocation>
</comment>
<dbReference type="InterPro" id="IPR027417">
    <property type="entry name" value="P-loop_NTPase"/>
</dbReference>
<keyword evidence="8" id="KW-1185">Reference proteome</keyword>
<dbReference type="InterPro" id="IPR045063">
    <property type="entry name" value="Dynamin_N"/>
</dbReference>
<dbReference type="PANTHER" id="PTHR10465:SF0">
    <property type="entry name" value="SARCALUMENIN"/>
    <property type="match status" value="1"/>
</dbReference>
<protein>
    <submittedName>
        <fullName evidence="7">Dynamin family protein</fullName>
    </submittedName>
</protein>
<organism evidence="7 8">
    <name type="scientific">Sphaerospermopsis aphanizomenoides LEGE 00250</name>
    <dbReference type="NCBI Taxonomy" id="2777972"/>
    <lineage>
        <taxon>Bacteria</taxon>
        <taxon>Bacillati</taxon>
        <taxon>Cyanobacteriota</taxon>
        <taxon>Cyanophyceae</taxon>
        <taxon>Nostocales</taxon>
        <taxon>Aphanizomenonaceae</taxon>
        <taxon>Sphaerospermopsis</taxon>
        <taxon>Sphaerospermopsis aphanizomenoides</taxon>
    </lineage>
</organism>
<keyword evidence="4" id="KW-0342">GTP-binding</keyword>
<keyword evidence="5" id="KW-0472">Membrane</keyword>
<evidence type="ECO:0000256" key="5">
    <source>
        <dbReference type="ARBA" id="ARBA00023136"/>
    </source>
</evidence>
<accession>A0ABR9VA41</accession>
<evidence type="ECO:0000313" key="8">
    <source>
        <dbReference type="Proteomes" id="UP000606776"/>
    </source>
</evidence>
<dbReference type="SUPFAM" id="SSF52540">
    <property type="entry name" value="P-loop containing nucleoside triphosphate hydrolases"/>
    <property type="match status" value="1"/>
</dbReference>
<reference evidence="7 8" key="1">
    <citation type="submission" date="2020-10" db="EMBL/GenBank/DDBJ databases">
        <authorList>
            <person name="Castelo-Branco R."/>
            <person name="Eusebio N."/>
            <person name="Adriana R."/>
            <person name="Vieira A."/>
            <person name="Brugerolle De Fraissinette N."/>
            <person name="Rezende De Castro R."/>
            <person name="Schneider M.P."/>
            <person name="Vasconcelos V."/>
            <person name="Leao P.N."/>
        </authorList>
    </citation>
    <scope>NUCLEOTIDE SEQUENCE [LARGE SCALE GENOMIC DNA]</scope>
    <source>
        <strain evidence="7 8">LEGE 00250</strain>
    </source>
</reference>
<dbReference type="Proteomes" id="UP000606776">
    <property type="component" value="Unassembled WGS sequence"/>
</dbReference>
<comment type="caution">
    <text evidence="7">The sequence shown here is derived from an EMBL/GenBank/DDBJ whole genome shotgun (WGS) entry which is preliminary data.</text>
</comment>
<evidence type="ECO:0000313" key="7">
    <source>
        <dbReference type="EMBL" id="MBE9234602.1"/>
    </source>
</evidence>
<feature type="domain" description="Dynamin N-terminal" evidence="6">
    <location>
        <begin position="62"/>
        <end position="248"/>
    </location>
</feature>
<keyword evidence="3" id="KW-0378">Hydrolase</keyword>
<proteinExistence type="predicted"/>